<sequence>MKKEKVLRDNSHRWLLLARFCLIVLILVWMYVIFRFSAQNGTNSHEASDHVVDLLQRIVYVMTGKDVSVILATGSYRMYIEFAVRKCAHMFIYFVLSINVMLLLFTYKRMPMLKRMFISLLVCFLYACTDEFHQRFSAGRGASFRDVLIDTSGAAFGLIAALIIFCVIFTIYTTHQQRKIAKYNASLQ</sequence>
<dbReference type="RefSeq" id="WP_125118766.1">
    <property type="nucleotide sequence ID" value="NZ_AP019309.1"/>
</dbReference>
<dbReference type="InterPro" id="IPR016747">
    <property type="entry name" value="Phosphotransbutyrylase"/>
</dbReference>
<dbReference type="InterPro" id="IPR006976">
    <property type="entry name" value="VanZ-like"/>
</dbReference>
<dbReference type="KEGG" id="ebm:SG0102_07880"/>
<feature type="transmembrane region" description="Helical" evidence="1">
    <location>
        <begin position="88"/>
        <end position="105"/>
    </location>
</feature>
<dbReference type="Pfam" id="PF04892">
    <property type="entry name" value="VanZ"/>
    <property type="match status" value="1"/>
</dbReference>
<feature type="transmembrane region" description="Helical" evidence="1">
    <location>
        <begin position="12"/>
        <end position="34"/>
    </location>
</feature>
<reference evidence="3 4" key="1">
    <citation type="submission" date="2018-11" db="EMBL/GenBank/DDBJ databases">
        <title>Novel Erysipelotrichaceae bacterium isolated from small intestine of a swine.</title>
        <authorList>
            <person name="Kim J.S."/>
            <person name="Choe H."/>
            <person name="Lee Y.R."/>
            <person name="Kim K.M."/>
            <person name="Park D.S."/>
        </authorList>
    </citation>
    <scope>NUCLEOTIDE SEQUENCE [LARGE SCALE GENOMIC DNA]</scope>
    <source>
        <strain evidence="3 4">SG0102</strain>
    </source>
</reference>
<dbReference type="EMBL" id="AP019309">
    <property type="protein sequence ID" value="BBH25854.1"/>
    <property type="molecule type" value="Genomic_DNA"/>
</dbReference>
<gene>
    <name evidence="3" type="ORF">SG0102_07880</name>
</gene>
<dbReference type="AlphaFoldDB" id="A0A3G9JSN3"/>
<name>A0A3G9JSN3_9FIRM</name>
<dbReference type="InParanoid" id="A0A3G9JSN3"/>
<evidence type="ECO:0000313" key="3">
    <source>
        <dbReference type="EMBL" id="BBH25854.1"/>
    </source>
</evidence>
<evidence type="ECO:0000256" key="1">
    <source>
        <dbReference type="SAM" id="Phobius"/>
    </source>
</evidence>
<feature type="transmembrane region" description="Helical" evidence="1">
    <location>
        <begin position="117"/>
        <end position="133"/>
    </location>
</feature>
<accession>A0A3G9JSN3</accession>
<evidence type="ECO:0000259" key="2">
    <source>
        <dbReference type="Pfam" id="PF04892"/>
    </source>
</evidence>
<keyword evidence="4" id="KW-1185">Reference proteome</keyword>
<keyword evidence="1" id="KW-0472">Membrane</keyword>
<feature type="transmembrane region" description="Helical" evidence="1">
    <location>
        <begin position="153"/>
        <end position="172"/>
    </location>
</feature>
<dbReference type="PIRSF" id="PIRSF019083">
    <property type="entry name" value="UCP019083_VanZ"/>
    <property type="match status" value="1"/>
</dbReference>
<feature type="domain" description="VanZ-like" evidence="2">
    <location>
        <begin position="23"/>
        <end position="164"/>
    </location>
</feature>
<evidence type="ECO:0000313" key="4">
    <source>
        <dbReference type="Proteomes" id="UP000268059"/>
    </source>
</evidence>
<dbReference type="OrthoDB" id="291892at2"/>
<proteinExistence type="predicted"/>
<protein>
    <submittedName>
        <fullName evidence="3">Teicoplanin resistance protein VanZ</fullName>
    </submittedName>
</protein>
<organism evidence="3 4">
    <name type="scientific">Intestinibaculum porci</name>
    <dbReference type="NCBI Taxonomy" id="2487118"/>
    <lineage>
        <taxon>Bacteria</taxon>
        <taxon>Bacillati</taxon>
        <taxon>Bacillota</taxon>
        <taxon>Erysipelotrichia</taxon>
        <taxon>Erysipelotrichales</taxon>
        <taxon>Erysipelotrichaceae</taxon>
        <taxon>Intestinibaculum</taxon>
    </lineage>
</organism>
<keyword evidence="1" id="KW-0812">Transmembrane</keyword>
<dbReference type="NCBIfam" id="NF037970">
    <property type="entry name" value="vanZ_1"/>
    <property type="match status" value="1"/>
</dbReference>
<keyword evidence="1" id="KW-1133">Transmembrane helix</keyword>
<dbReference type="Proteomes" id="UP000268059">
    <property type="component" value="Chromosome"/>
</dbReference>